<evidence type="ECO:0000256" key="1">
    <source>
        <dbReference type="SAM" id="MobiDB-lite"/>
    </source>
</evidence>
<sequence>MAPSLTLDRADSVDLTKRKGVNGDSGQVSAKRPRRSKQRSLAPDAELGYNNGCVVEEYKGFSNKYTEPVILVTYKEPLPVGFENRQDEIVPVRIVAEKDPQGSHPYLAGPFSIPLFDKLLSVSSGNKNEVISVPLLRVAARHQLNKSYVFF</sequence>
<accession>A0A3P7IUV7</accession>
<evidence type="ECO:0000313" key="3">
    <source>
        <dbReference type="Proteomes" id="UP000270094"/>
    </source>
</evidence>
<proteinExistence type="predicted"/>
<dbReference type="Proteomes" id="UP000270094">
    <property type="component" value="Unassembled WGS sequence"/>
</dbReference>
<organism evidence="2 3">
    <name type="scientific">Strongylus vulgaris</name>
    <name type="common">Blood worm</name>
    <dbReference type="NCBI Taxonomy" id="40348"/>
    <lineage>
        <taxon>Eukaryota</taxon>
        <taxon>Metazoa</taxon>
        <taxon>Ecdysozoa</taxon>
        <taxon>Nematoda</taxon>
        <taxon>Chromadorea</taxon>
        <taxon>Rhabditida</taxon>
        <taxon>Rhabditina</taxon>
        <taxon>Rhabditomorpha</taxon>
        <taxon>Strongyloidea</taxon>
        <taxon>Strongylidae</taxon>
        <taxon>Strongylus</taxon>
    </lineage>
</organism>
<keyword evidence="3" id="KW-1185">Reference proteome</keyword>
<dbReference type="EMBL" id="UYYB01007405">
    <property type="protein sequence ID" value="VDM68037.1"/>
    <property type="molecule type" value="Genomic_DNA"/>
</dbReference>
<protein>
    <submittedName>
        <fullName evidence="2">Uncharacterized protein</fullName>
    </submittedName>
</protein>
<dbReference type="OrthoDB" id="433924at2759"/>
<name>A0A3P7IUV7_STRVU</name>
<feature type="compositionally biased region" description="Basic and acidic residues" evidence="1">
    <location>
        <begin position="8"/>
        <end position="17"/>
    </location>
</feature>
<gene>
    <name evidence="2" type="ORF">SVUK_LOCUS3035</name>
</gene>
<evidence type="ECO:0000313" key="2">
    <source>
        <dbReference type="EMBL" id="VDM68037.1"/>
    </source>
</evidence>
<feature type="region of interest" description="Disordered" evidence="1">
    <location>
        <begin position="1"/>
        <end position="43"/>
    </location>
</feature>
<reference evidence="2 3" key="1">
    <citation type="submission" date="2018-11" db="EMBL/GenBank/DDBJ databases">
        <authorList>
            <consortium name="Pathogen Informatics"/>
        </authorList>
    </citation>
    <scope>NUCLEOTIDE SEQUENCE [LARGE SCALE GENOMIC DNA]</scope>
</reference>
<dbReference type="AlphaFoldDB" id="A0A3P7IUV7"/>